<name>A0A979FWY3_HYAAZ</name>
<dbReference type="Proteomes" id="UP000694843">
    <property type="component" value="Unplaced"/>
</dbReference>
<dbReference type="OrthoDB" id="6372104at2759"/>
<reference evidence="3" key="1">
    <citation type="submission" date="2025-08" db="UniProtKB">
        <authorList>
            <consortium name="RefSeq"/>
        </authorList>
    </citation>
    <scope>IDENTIFICATION</scope>
    <source>
        <tissue evidence="3">Whole organism</tissue>
    </source>
</reference>
<gene>
    <name evidence="3" type="primary">LOC108680466</name>
</gene>
<dbReference type="GO" id="GO:0004526">
    <property type="term" value="F:ribonuclease P activity"/>
    <property type="evidence" value="ECO:0007669"/>
    <property type="project" value="TreeGrafter"/>
</dbReference>
<dbReference type="RefSeq" id="XP_047741017.1">
    <property type="nucleotide sequence ID" value="XM_047885061.1"/>
</dbReference>
<accession>A0A979FWY3</accession>
<dbReference type="GO" id="GO:0005655">
    <property type="term" value="C:nucleolar ribonuclease P complex"/>
    <property type="evidence" value="ECO:0007669"/>
    <property type="project" value="InterPro"/>
</dbReference>
<feature type="compositionally biased region" description="Basic and acidic residues" evidence="1">
    <location>
        <begin position="363"/>
        <end position="391"/>
    </location>
</feature>
<dbReference type="SUPFAM" id="SSF55315">
    <property type="entry name" value="L30e-like"/>
    <property type="match status" value="1"/>
</dbReference>
<sequence>MTASSKNAGTKKFQSKKPLSKQILKPPLSVQWPPVTKENAELIKLELSNVAQGLRETKRLRPPWKLLRKIPKAERAEEIQKFRDSHLAGLSSNDREAFIRDEKSKKEKLTHLVMGYNEIMRHLNQGSLGALLVNKNATPELLPKSFLPGCYCRCIPVVAIENLHEFLGKCIAVGFRKSVAEKSSPFHNLYSLLEKFCTAASTTANPASRAVPSHSTPAVERCKAKSAPPVVDVSRFHLIRGSVEQANFLAKLSSGEWSADFLSLSSANIPDKDACSLSFEFRKKVGSKEPSSKPGYSVKKQQREPVIAVDLTNEASDALFELDLGADEGSASSTSHEMSMQGDDGIESVTSVVGSDGGSATPHSERAHLDEGKTGDKLTKTIEKPSKRKARDIEERLTGAAAYVPAAVVRVVGNSKRKKLE</sequence>
<evidence type="ECO:0000313" key="2">
    <source>
        <dbReference type="Proteomes" id="UP000694843"/>
    </source>
</evidence>
<dbReference type="CTD" id="40139"/>
<dbReference type="GO" id="GO:0000172">
    <property type="term" value="C:ribonuclease MRP complex"/>
    <property type="evidence" value="ECO:0007669"/>
    <property type="project" value="InterPro"/>
</dbReference>
<feature type="region of interest" description="Disordered" evidence="1">
    <location>
        <begin position="353"/>
        <end position="391"/>
    </location>
</feature>
<dbReference type="PANTHER" id="PTHR46948:SF1">
    <property type="entry name" value="RIBONUCLEASE P PROTEIN SUBUNIT P38"/>
    <property type="match status" value="1"/>
</dbReference>
<organism evidence="2 3">
    <name type="scientific">Hyalella azteca</name>
    <name type="common">Amphipod</name>
    <dbReference type="NCBI Taxonomy" id="294128"/>
    <lineage>
        <taxon>Eukaryota</taxon>
        <taxon>Metazoa</taxon>
        <taxon>Ecdysozoa</taxon>
        <taxon>Arthropoda</taxon>
        <taxon>Crustacea</taxon>
        <taxon>Multicrustacea</taxon>
        <taxon>Malacostraca</taxon>
        <taxon>Eumalacostraca</taxon>
        <taxon>Peracarida</taxon>
        <taxon>Amphipoda</taxon>
        <taxon>Senticaudata</taxon>
        <taxon>Talitrida</taxon>
        <taxon>Talitroidea</taxon>
        <taxon>Hyalellidae</taxon>
        <taxon>Hyalella</taxon>
    </lineage>
</organism>
<evidence type="ECO:0000313" key="3">
    <source>
        <dbReference type="RefSeq" id="XP_047741017.1"/>
    </source>
</evidence>
<dbReference type="AlphaFoldDB" id="A0A979FWY3"/>
<protein>
    <submittedName>
        <fullName evidence="3">Uncharacterized protein LOC108680466 isoform X1</fullName>
    </submittedName>
</protein>
<dbReference type="GeneID" id="108680466"/>
<proteinExistence type="predicted"/>
<dbReference type="InterPro" id="IPR029064">
    <property type="entry name" value="Ribosomal_eL30-like_sf"/>
</dbReference>
<evidence type="ECO:0000256" key="1">
    <source>
        <dbReference type="SAM" id="MobiDB-lite"/>
    </source>
</evidence>
<dbReference type="GO" id="GO:0033204">
    <property type="term" value="F:ribonuclease P RNA binding"/>
    <property type="evidence" value="ECO:0007669"/>
    <property type="project" value="TreeGrafter"/>
</dbReference>
<dbReference type="GO" id="GO:0001682">
    <property type="term" value="P:tRNA 5'-leader removal"/>
    <property type="evidence" value="ECO:0007669"/>
    <property type="project" value="InterPro"/>
</dbReference>
<dbReference type="InterPro" id="IPR042848">
    <property type="entry name" value="Rpp38"/>
</dbReference>
<dbReference type="GO" id="GO:0001650">
    <property type="term" value="C:fibrillar center"/>
    <property type="evidence" value="ECO:0007669"/>
    <property type="project" value="TreeGrafter"/>
</dbReference>
<keyword evidence="2" id="KW-1185">Reference proteome</keyword>
<dbReference type="PANTHER" id="PTHR46948">
    <property type="entry name" value="RIBONUCLEASE P PROTEIN SUBUNIT P38"/>
    <property type="match status" value="1"/>
</dbReference>
<feature type="region of interest" description="Disordered" evidence="1">
    <location>
        <begin position="1"/>
        <end position="28"/>
    </location>
</feature>